<dbReference type="EMBL" id="JAHFXF010000234">
    <property type="protein sequence ID" value="KAG9692312.1"/>
    <property type="molecule type" value="Genomic_DNA"/>
</dbReference>
<feature type="region of interest" description="Disordered" evidence="1">
    <location>
        <begin position="168"/>
        <end position="192"/>
    </location>
</feature>
<gene>
    <name evidence="2" type="ORF">KCU76_g6798</name>
</gene>
<dbReference type="OrthoDB" id="5333491at2759"/>
<feature type="non-terminal residue" evidence="2">
    <location>
        <position position="1"/>
    </location>
</feature>
<protein>
    <submittedName>
        <fullName evidence="2">Uncharacterized protein</fullName>
    </submittedName>
</protein>
<evidence type="ECO:0000256" key="1">
    <source>
        <dbReference type="SAM" id="MobiDB-lite"/>
    </source>
</evidence>
<dbReference type="Proteomes" id="UP000779574">
    <property type="component" value="Unassembled WGS sequence"/>
</dbReference>
<organism evidence="2 3">
    <name type="scientific">Aureobasidium melanogenum</name>
    <name type="common">Aureobasidium pullulans var. melanogenum</name>
    <dbReference type="NCBI Taxonomy" id="46634"/>
    <lineage>
        <taxon>Eukaryota</taxon>
        <taxon>Fungi</taxon>
        <taxon>Dikarya</taxon>
        <taxon>Ascomycota</taxon>
        <taxon>Pezizomycotina</taxon>
        <taxon>Dothideomycetes</taxon>
        <taxon>Dothideomycetidae</taxon>
        <taxon>Dothideales</taxon>
        <taxon>Saccotheciaceae</taxon>
        <taxon>Aureobasidium</taxon>
    </lineage>
</organism>
<reference evidence="2" key="1">
    <citation type="journal article" date="2021" name="J Fungi (Basel)">
        <title>Virulence traits and population genomics of the black yeast Aureobasidium melanogenum.</title>
        <authorList>
            <person name="Cernosa A."/>
            <person name="Sun X."/>
            <person name="Gostincar C."/>
            <person name="Fang C."/>
            <person name="Gunde-Cimerman N."/>
            <person name="Song Z."/>
        </authorList>
    </citation>
    <scope>NUCLEOTIDE SEQUENCE</scope>
    <source>
        <strain evidence="2">EXF-9911</strain>
    </source>
</reference>
<accession>A0A9P8EKJ8</accession>
<evidence type="ECO:0000313" key="2">
    <source>
        <dbReference type="EMBL" id="KAG9692312.1"/>
    </source>
</evidence>
<evidence type="ECO:0000313" key="3">
    <source>
        <dbReference type="Proteomes" id="UP000779574"/>
    </source>
</evidence>
<dbReference type="AlphaFoldDB" id="A0A9P8EKJ8"/>
<reference evidence="2" key="2">
    <citation type="submission" date="2021-08" db="EMBL/GenBank/DDBJ databases">
        <authorList>
            <person name="Gostincar C."/>
            <person name="Sun X."/>
            <person name="Song Z."/>
            <person name="Gunde-Cimerman N."/>
        </authorList>
    </citation>
    <scope>NUCLEOTIDE SEQUENCE</scope>
    <source>
        <strain evidence="2">EXF-9911</strain>
    </source>
</reference>
<sequence length="393" mass="43991">MCLPTETLVDIASRLPNLRHVEWQIADGDGLIQRRQNRSDFANQLLALKTLCPSLTTLEFVFRSPFPSRNPITEVPSVLLPYSSVDHLCVSLRKLCQSMQRVVLTNLPISSQLFWPLQNGDEAGEEVEPFWPKLTHFDLEFSICAAEGGLWTDFLTLPSCSCRAGPTNIPTPDEKQQPERPAHTTEVPSPPWPSEELEDLLLVIAKAIARMPLLQVFGARVGKSSWRETLDLEDHGFGMRYSSPVEGETGIDGAILAKRLEWTAPSEWRMSTTLEEQWRSILGDTGVVEYLVWYTDAAIDTVAHIALHDTSESIIHYQECVMFTALVKNVKNHHGMNDEQIVAEVDYATSDLAHTVHSLLENNVLPTGCYLPYSEKKPTVTSVAFACNPLESH</sequence>
<feature type="compositionally biased region" description="Basic and acidic residues" evidence="1">
    <location>
        <begin position="172"/>
        <end position="183"/>
    </location>
</feature>
<comment type="caution">
    <text evidence="2">The sequence shown here is derived from an EMBL/GenBank/DDBJ whole genome shotgun (WGS) entry which is preliminary data.</text>
</comment>
<proteinExistence type="predicted"/>
<name>A0A9P8EKJ8_AURME</name>